<dbReference type="PANTHER" id="PTHR47738">
    <property type="entry name" value="PTS SYSTEM FRUCTOSE-LIKE EIIA COMPONENT-RELATED"/>
    <property type="match status" value="1"/>
</dbReference>
<organism evidence="2 3">
    <name type="scientific">Chitinivibrio alkaliphilus ACht1</name>
    <dbReference type="NCBI Taxonomy" id="1313304"/>
    <lineage>
        <taxon>Bacteria</taxon>
        <taxon>Pseudomonadati</taxon>
        <taxon>Fibrobacterota</taxon>
        <taxon>Chitinivibrionia</taxon>
        <taxon>Chitinivibrionales</taxon>
        <taxon>Chitinivibrionaceae</taxon>
        <taxon>Chitinivibrio</taxon>
    </lineage>
</organism>
<dbReference type="PANTHER" id="PTHR47738:SF1">
    <property type="entry name" value="NITROGEN REGULATORY PROTEIN"/>
    <property type="match status" value="1"/>
</dbReference>
<dbReference type="OrthoDB" id="95460at2"/>
<dbReference type="Proteomes" id="UP000017148">
    <property type="component" value="Unassembled WGS sequence"/>
</dbReference>
<sequence>MIQLHTYLSSSNIVEITSPKRSLAIRELLLHALGEEGEIPPKKHIKKLLRERALSHGILLDSSILLCHTRTNLVTNIHMNVGFCPHTAKFSKTPLDLIILILLPESMSHHYLSLMARLSRFLSGEKGQEAVKKQSPKELIAAVKSFDSDLV</sequence>
<evidence type="ECO:0000313" key="2">
    <source>
        <dbReference type="EMBL" id="ERP30939.1"/>
    </source>
</evidence>
<dbReference type="GO" id="GO:0030295">
    <property type="term" value="F:protein kinase activator activity"/>
    <property type="evidence" value="ECO:0007669"/>
    <property type="project" value="TreeGrafter"/>
</dbReference>
<dbReference type="EMBL" id="ASJR01000025">
    <property type="protein sequence ID" value="ERP30939.1"/>
    <property type="molecule type" value="Genomic_DNA"/>
</dbReference>
<dbReference type="Pfam" id="PF00359">
    <property type="entry name" value="PTS_EIIA_2"/>
    <property type="match status" value="1"/>
</dbReference>
<accession>U7D361</accession>
<evidence type="ECO:0000313" key="3">
    <source>
        <dbReference type="Proteomes" id="UP000017148"/>
    </source>
</evidence>
<dbReference type="InterPro" id="IPR016152">
    <property type="entry name" value="PTrfase/Anion_transptr"/>
</dbReference>
<evidence type="ECO:0000259" key="1">
    <source>
        <dbReference type="PROSITE" id="PS51094"/>
    </source>
</evidence>
<name>U7D361_9BACT</name>
<dbReference type="SUPFAM" id="SSF55804">
    <property type="entry name" value="Phoshotransferase/anion transport protein"/>
    <property type="match status" value="1"/>
</dbReference>
<gene>
    <name evidence="2" type="ORF">CALK_2188</name>
</gene>
<keyword evidence="3" id="KW-1185">Reference proteome</keyword>
<protein>
    <recommendedName>
        <fullName evidence="1">PTS EIIA type-2 domain-containing protein</fullName>
    </recommendedName>
</protein>
<dbReference type="AlphaFoldDB" id="U7D361"/>
<feature type="domain" description="PTS EIIA type-2" evidence="1">
    <location>
        <begin position="6"/>
        <end position="146"/>
    </location>
</feature>
<dbReference type="PROSITE" id="PS51094">
    <property type="entry name" value="PTS_EIIA_TYPE_2"/>
    <property type="match status" value="1"/>
</dbReference>
<dbReference type="RefSeq" id="WP_022637564.1">
    <property type="nucleotide sequence ID" value="NZ_ASJR01000025.1"/>
</dbReference>
<proteinExistence type="predicted"/>
<dbReference type="InterPro" id="IPR002178">
    <property type="entry name" value="PTS_EIIA_type-2_dom"/>
</dbReference>
<reference evidence="2 3" key="1">
    <citation type="journal article" date="2013" name="Environ. Microbiol.">
        <title>Genome analysis of Chitinivibrio alkaliphilus gen. nov., sp. nov., a novel extremely haloalkaliphilic anaerobic chitinolytic bacterium from the candidate phylum Termite Group 3.</title>
        <authorList>
            <person name="Sorokin D.Y."/>
            <person name="Gumerov V.M."/>
            <person name="Rakitin A.L."/>
            <person name="Beletsky A.V."/>
            <person name="Damste J.S."/>
            <person name="Muyzer G."/>
            <person name="Mardanov A.V."/>
            <person name="Ravin N.V."/>
        </authorList>
    </citation>
    <scope>NUCLEOTIDE SEQUENCE [LARGE SCALE GENOMIC DNA]</scope>
    <source>
        <strain evidence="2 3">ACht1</strain>
    </source>
</reference>
<comment type="caution">
    <text evidence="2">The sequence shown here is derived from an EMBL/GenBank/DDBJ whole genome shotgun (WGS) entry which is preliminary data.</text>
</comment>
<dbReference type="STRING" id="1313304.CALK_2188"/>
<dbReference type="InterPro" id="IPR051541">
    <property type="entry name" value="PTS_SugarTrans_NitroReg"/>
</dbReference>
<dbReference type="Gene3D" id="3.40.930.10">
    <property type="entry name" value="Mannitol-specific EII, Chain A"/>
    <property type="match status" value="1"/>
</dbReference>